<comment type="caution">
    <text evidence="1">The sequence shown here is derived from an EMBL/GenBank/DDBJ whole genome shotgun (WGS) entry which is preliminary data.</text>
</comment>
<dbReference type="Proteomes" id="UP001596043">
    <property type="component" value="Unassembled WGS sequence"/>
</dbReference>
<protein>
    <submittedName>
        <fullName evidence="1">Iron-regulated protein FrpC</fullName>
    </submittedName>
</protein>
<gene>
    <name evidence="1" type="ORF">ACFO3O_22495</name>
</gene>
<evidence type="ECO:0000313" key="2">
    <source>
        <dbReference type="Proteomes" id="UP001596043"/>
    </source>
</evidence>
<dbReference type="EMBL" id="JBHSFV010000037">
    <property type="protein sequence ID" value="MFC4636685.1"/>
    <property type="molecule type" value="Genomic_DNA"/>
</dbReference>
<sequence>VLPNPVLNTDVSDFIECSDDADFGIFDLTSKDIEITGGNPDYAVSYYASAADYLATPPIAIANPTLFNGAAGQEIFYSAENTITGCVTFDVANLSFLLEINLNPSTTPPTDLLVCDEDGTADELTTMDLTVKDIEVTGGFDPTVTVSYHLTLAGANADDASIPDPTAFTNTINPQIVFARVTNNITGCFSTEALRVEVFLVPTPVTPADLEVCDTDNDGIFDFFILSDTDAEITGGDTSLTVAYYLTQDDADNAPVGLEIDNMMYINVNDPFFQTIYARVFNAAGCFAVVPFNLVILNTPMPNETPDPYEICDDNADGVAVFDLTSQEPQILDGLDPTIFDVTWFVDQASVDANVAIPDPTAHSSNTTTVIAVVTDIAQSATTFCSAQVDLELIVNPLPTPVQPAFYELCDDLASGSDTDEFSLFDLRSRDDEIIAGNADWVVSYYLTEADADAGMPTLPDMYQNMIPASQTVWVRVENVVTGCYELITLTLVVNQLPSPTAIAAVE</sequence>
<organism evidence="1 2">
    <name type="scientific">Dokdonia ponticola</name>
    <dbReference type="NCBI Taxonomy" id="2041041"/>
    <lineage>
        <taxon>Bacteria</taxon>
        <taxon>Pseudomonadati</taxon>
        <taxon>Bacteroidota</taxon>
        <taxon>Flavobacteriia</taxon>
        <taxon>Flavobacteriales</taxon>
        <taxon>Flavobacteriaceae</taxon>
        <taxon>Dokdonia</taxon>
    </lineage>
</organism>
<feature type="non-terminal residue" evidence="1">
    <location>
        <position position="1"/>
    </location>
</feature>
<proteinExistence type="predicted"/>
<evidence type="ECO:0000313" key="1">
    <source>
        <dbReference type="EMBL" id="MFC4636685.1"/>
    </source>
</evidence>
<feature type="non-terminal residue" evidence="1">
    <location>
        <position position="507"/>
    </location>
</feature>
<reference evidence="2" key="1">
    <citation type="journal article" date="2019" name="Int. J. Syst. Evol. Microbiol.">
        <title>The Global Catalogue of Microorganisms (GCM) 10K type strain sequencing project: providing services to taxonomists for standard genome sequencing and annotation.</title>
        <authorList>
            <consortium name="The Broad Institute Genomics Platform"/>
            <consortium name="The Broad Institute Genome Sequencing Center for Infectious Disease"/>
            <person name="Wu L."/>
            <person name="Ma J."/>
        </authorList>
    </citation>
    <scope>NUCLEOTIDE SEQUENCE [LARGE SCALE GENOMIC DNA]</scope>
    <source>
        <strain evidence="2">YJ-61-S</strain>
    </source>
</reference>
<name>A0ABV9I4S0_9FLAO</name>
<accession>A0ABV9I4S0</accession>
<keyword evidence="2" id="KW-1185">Reference proteome</keyword>